<feature type="compositionally biased region" description="Low complexity" evidence="2">
    <location>
        <begin position="281"/>
        <end position="294"/>
    </location>
</feature>
<evidence type="ECO:0000256" key="1">
    <source>
        <dbReference type="ARBA" id="ARBA00022737"/>
    </source>
</evidence>
<evidence type="ECO:0000256" key="2">
    <source>
        <dbReference type="SAM" id="MobiDB-lite"/>
    </source>
</evidence>
<name>A0ABR1DZG1_NECAM</name>
<keyword evidence="1" id="KW-0677">Repeat</keyword>
<feature type="compositionally biased region" description="Basic and acidic residues" evidence="2">
    <location>
        <begin position="1056"/>
        <end position="1072"/>
    </location>
</feature>
<dbReference type="InterPro" id="IPR008160">
    <property type="entry name" value="Collagen"/>
</dbReference>
<dbReference type="PANTHER" id="PTHR24637:SF417">
    <property type="entry name" value="COL_CUTICLE_N DOMAIN-CONTAINING PROTEIN"/>
    <property type="match status" value="1"/>
</dbReference>
<accession>A0ABR1DZG1</accession>
<feature type="region of interest" description="Disordered" evidence="2">
    <location>
        <begin position="871"/>
        <end position="898"/>
    </location>
</feature>
<feature type="compositionally biased region" description="Basic and acidic residues" evidence="2">
    <location>
        <begin position="1226"/>
        <end position="1242"/>
    </location>
</feature>
<keyword evidence="3" id="KW-1133">Transmembrane helix</keyword>
<keyword evidence="3" id="KW-0472">Membrane</keyword>
<comment type="caution">
    <text evidence="4">The sequence shown here is derived from an EMBL/GenBank/DDBJ whole genome shotgun (WGS) entry which is preliminary data.</text>
</comment>
<feature type="compositionally biased region" description="Low complexity" evidence="2">
    <location>
        <begin position="624"/>
        <end position="634"/>
    </location>
</feature>
<dbReference type="PANTHER" id="PTHR24637">
    <property type="entry name" value="COLLAGEN"/>
    <property type="match status" value="1"/>
</dbReference>
<dbReference type="Pfam" id="PF01391">
    <property type="entry name" value="Collagen"/>
    <property type="match status" value="1"/>
</dbReference>
<evidence type="ECO:0008006" key="6">
    <source>
        <dbReference type="Google" id="ProtNLM"/>
    </source>
</evidence>
<keyword evidence="3" id="KW-0812">Transmembrane</keyword>
<feature type="region of interest" description="Disordered" evidence="2">
    <location>
        <begin position="624"/>
        <end position="647"/>
    </location>
</feature>
<dbReference type="Gene3D" id="1.20.5.320">
    <property type="entry name" value="6-Phosphogluconate Dehydrogenase, domain 3"/>
    <property type="match status" value="1"/>
</dbReference>
<evidence type="ECO:0000313" key="4">
    <source>
        <dbReference type="EMBL" id="KAK6755812.1"/>
    </source>
</evidence>
<proteinExistence type="predicted"/>
<feature type="transmembrane region" description="Helical" evidence="3">
    <location>
        <begin position="20"/>
        <end position="39"/>
    </location>
</feature>
<feature type="compositionally biased region" description="Basic and acidic residues" evidence="2">
    <location>
        <begin position="967"/>
        <end position="1002"/>
    </location>
</feature>
<evidence type="ECO:0000313" key="5">
    <source>
        <dbReference type="Proteomes" id="UP001303046"/>
    </source>
</evidence>
<keyword evidence="5" id="KW-1185">Reference proteome</keyword>
<organism evidence="4 5">
    <name type="scientific">Necator americanus</name>
    <name type="common">Human hookworm</name>
    <dbReference type="NCBI Taxonomy" id="51031"/>
    <lineage>
        <taxon>Eukaryota</taxon>
        <taxon>Metazoa</taxon>
        <taxon>Ecdysozoa</taxon>
        <taxon>Nematoda</taxon>
        <taxon>Chromadorea</taxon>
        <taxon>Rhabditida</taxon>
        <taxon>Rhabditina</taxon>
        <taxon>Rhabditomorpha</taxon>
        <taxon>Strongyloidea</taxon>
        <taxon>Ancylostomatidae</taxon>
        <taxon>Bunostominae</taxon>
        <taxon>Necator</taxon>
    </lineage>
</organism>
<feature type="region of interest" description="Disordered" evidence="2">
    <location>
        <begin position="921"/>
        <end position="943"/>
    </location>
</feature>
<feature type="region of interest" description="Disordered" evidence="2">
    <location>
        <begin position="962"/>
        <end position="1002"/>
    </location>
</feature>
<feature type="region of interest" description="Disordered" evidence="2">
    <location>
        <begin position="268"/>
        <end position="393"/>
    </location>
</feature>
<reference evidence="4 5" key="1">
    <citation type="submission" date="2023-08" db="EMBL/GenBank/DDBJ databases">
        <title>A Necator americanus chromosomal reference genome.</title>
        <authorList>
            <person name="Ilik V."/>
            <person name="Petrzelkova K.J."/>
            <person name="Pardy F."/>
            <person name="Fuh T."/>
            <person name="Niatou-Singa F.S."/>
            <person name="Gouil Q."/>
            <person name="Baker L."/>
            <person name="Ritchie M.E."/>
            <person name="Jex A.R."/>
            <person name="Gazzola D."/>
            <person name="Li H."/>
            <person name="Toshio Fujiwara R."/>
            <person name="Zhan B."/>
            <person name="Aroian R.V."/>
            <person name="Pafco B."/>
            <person name="Schwarz E.M."/>
        </authorList>
    </citation>
    <scope>NUCLEOTIDE SEQUENCE [LARGE SCALE GENOMIC DNA]</scope>
    <source>
        <strain evidence="4 5">Aroian</strain>
        <tissue evidence="4">Whole animal</tissue>
    </source>
</reference>
<evidence type="ECO:0000256" key="3">
    <source>
        <dbReference type="SAM" id="Phobius"/>
    </source>
</evidence>
<feature type="compositionally biased region" description="Polar residues" evidence="2">
    <location>
        <begin position="929"/>
        <end position="943"/>
    </location>
</feature>
<sequence>MMPEKATKAGTKTISSVTAAVSIGVVVFVSNVIFIPLVWNEISSTWEQLDRELQDIKTIRTAVKETLEQIPLQLTRHVRENVREFLALPKECMRILSSGLCQTNKAESQVEKWRRHDVSVILILAFKGITLQNWGGVGFRRVMPIDRRLWGRGRRLDDETMATSKKRNRTIIRRRRIHRKRLDRERGAAFAAQNVGEEDLLEFYEPSSRRQCLCSSHNTCPKGPPGPPGLRGEDGVPGKYGRAGMRGVDSMDVTVQMVFAGCAICPPGADGPTGEDGRIGVPGLSGPSGMPGLPGRNGPPGAPGDIGLPGKPGKRGKPGSIGHPGINGIKSVGEQGAKGPPGPAGPIGEAGGEGEGNDEQGIFGPQGINGEPGFPGREGRRGEPGPVGLRGEKGSARMECGCRELLLRKVSITNSSLLHGHGKLHQLENKNQDNHLKHVMSELEAIEISKQKPELKKEFEGNFPDESSGELTEDEQEMLTTADSYGDVTTNVPVPIGKDSSEILTVDSPEQREHEEEKDAKGRIDTLNTEVPKSEEMTTQETSTTVSITEAVTSTKTSEFEQSQAVSSNLVADADTSTVEAASMARKEFPTPLREERLYDTLVTVPHKKLPGYIPENSSFRSTSFRGFSSHSWRPPAPPRRPPRTRIQNNNVSHMFGRQNYNVGPRLHSNTDDVSIRQNALGSRRSLQSSSRINSAGRMKVSAETGASVSLHQLANKRYRHQPSSRAATDIGAILAARQKARQHMLKERREKARKEQLSRMRKQVIETMSIDALKKAIDNVEIARESTVSVPIPFESSRFNMLKMLPRSTSWKPISARSTPRAARVHAASTVRNYRKKEFVPPPTEEFVGDSELQRRAFAIEEELRNVVEEKVESSNHKGEEQEGEGKAKPMERKSENERTNLIGLEKSTVPLQATEHIGSNVAKDTPNETQTTHSVDGTSTSRTLKNYTRVLENDIKKGTSPFKSEVQKDEGAGAIERKEENLRSVEEPSKEEHIHKVRRKEEKKSMKDLWEHEEKVLERMQKEEQKIAESQQRDERGAMESDIVRETNVVHQQKNRDAKQKAHEITKTDESAEEEAGETRERSNVALAAPKLREVTAHQRSYNMIGNGARYINILLENKIKVPMIQNMAVKKNRGREANNEKKYVGLVDQVAYSPLAEARTMISDRYSPEVRLVNVRSTGSKQVPMSEMIEDAEEPDYRRSPTKLVRVSTGGSSRSMTWIPDHSQVDRDTTGSNHEDARYRLVAPPSESFEKSSLDIGSERKETDELTKSRRSVHFWTKQTLLR</sequence>
<dbReference type="Proteomes" id="UP001303046">
    <property type="component" value="Unassembled WGS sequence"/>
</dbReference>
<gene>
    <name evidence="4" type="primary">Necator_chrV.g19081</name>
    <name evidence="4" type="ORF">RB195_014289</name>
</gene>
<feature type="compositionally biased region" description="Basic and acidic residues" evidence="2">
    <location>
        <begin position="1251"/>
        <end position="1271"/>
    </location>
</feature>
<protein>
    <recommendedName>
        <fullName evidence="6">Collagen triple helix repeat protein</fullName>
    </recommendedName>
</protein>
<feature type="region of interest" description="Disordered" evidence="2">
    <location>
        <begin position="1194"/>
        <end position="1273"/>
    </location>
</feature>
<dbReference type="EMBL" id="JAVFWL010000005">
    <property type="protein sequence ID" value="KAK6755812.1"/>
    <property type="molecule type" value="Genomic_DNA"/>
</dbReference>
<feature type="region of interest" description="Disordered" evidence="2">
    <location>
        <begin position="1051"/>
        <end position="1085"/>
    </location>
</feature>